<gene>
    <name evidence="1" type="ordered locus">Jden_1994</name>
</gene>
<organism evidence="1 2">
    <name type="scientific">Jonesia denitrificans (strain ATCC 14870 / DSM 20603 / BCRC 15368 / CIP 55.134 / JCM 11481 / NBRC 15587 / NCTC 10816 / Prevot 55134)</name>
    <name type="common">Listeria denitrificans</name>
    <dbReference type="NCBI Taxonomy" id="471856"/>
    <lineage>
        <taxon>Bacteria</taxon>
        <taxon>Bacillati</taxon>
        <taxon>Actinomycetota</taxon>
        <taxon>Actinomycetes</taxon>
        <taxon>Micrococcales</taxon>
        <taxon>Jonesiaceae</taxon>
        <taxon>Jonesia</taxon>
    </lineage>
</organism>
<accession>C7R0G8</accession>
<dbReference type="KEGG" id="jde:Jden_1994"/>
<evidence type="ECO:0000313" key="2">
    <source>
        <dbReference type="Proteomes" id="UP000000628"/>
    </source>
</evidence>
<dbReference type="STRING" id="471856.Jden_1994"/>
<dbReference type="AlphaFoldDB" id="C7R0G8"/>
<name>C7R0G8_JONDD</name>
<sequence>MCDGLQGGDRRTCWVSPPSKGDTRSVIAVVVPGLGAAVCPRGTCAAMQLLAGGDTSLSTALLIGVLGKSVSKMWRRVGVKGFHVDSVRAAKWRVMFG</sequence>
<proteinExistence type="predicted"/>
<keyword evidence="2" id="KW-1185">Reference proteome</keyword>
<dbReference type="Proteomes" id="UP000000628">
    <property type="component" value="Chromosome"/>
</dbReference>
<dbReference type="EMBL" id="CP001706">
    <property type="protein sequence ID" value="ACV09632.1"/>
    <property type="molecule type" value="Genomic_DNA"/>
</dbReference>
<reference evidence="1 2" key="1">
    <citation type="journal article" date="2009" name="Stand. Genomic Sci.">
        <title>Complete genome sequence of Jonesia denitrificans type strain (Prevot 55134).</title>
        <authorList>
            <person name="Pukall R."/>
            <person name="Gehrich-Schroter G."/>
            <person name="Lapidus A."/>
            <person name="Nolan M."/>
            <person name="Glavina Del Rio T."/>
            <person name="Lucas S."/>
            <person name="Chen F."/>
            <person name="Tice H."/>
            <person name="Pitluck S."/>
            <person name="Cheng J.F."/>
            <person name="Copeland A."/>
            <person name="Saunders E."/>
            <person name="Brettin T."/>
            <person name="Detter J.C."/>
            <person name="Bruce D."/>
            <person name="Goodwin L."/>
            <person name="Pati A."/>
            <person name="Ivanova N."/>
            <person name="Mavromatis K."/>
            <person name="Ovchinnikova G."/>
            <person name="Chen A."/>
            <person name="Palaniappan K."/>
            <person name="Land M."/>
            <person name="Hauser L."/>
            <person name="Chang Y.J."/>
            <person name="Jeffries C.D."/>
            <person name="Chain P."/>
            <person name="Goker M."/>
            <person name="Bristow J."/>
            <person name="Eisen J.A."/>
            <person name="Markowitz V."/>
            <person name="Hugenholtz P."/>
            <person name="Kyrpides N.C."/>
            <person name="Klenk H.P."/>
            <person name="Han C."/>
        </authorList>
    </citation>
    <scope>NUCLEOTIDE SEQUENCE [LARGE SCALE GENOMIC DNA]</scope>
    <source>
        <strain evidence="2">ATCC 14870 / DSM 20603 / BCRC 15368 / CIP 55.134 / JCM 11481 / NBRC 15587 / NCTC 10816 / Prevot 55134</strain>
    </source>
</reference>
<evidence type="ECO:0000313" key="1">
    <source>
        <dbReference type="EMBL" id="ACV09632.1"/>
    </source>
</evidence>
<protein>
    <submittedName>
        <fullName evidence="1">Uncharacterized protein</fullName>
    </submittedName>
</protein>
<dbReference type="HOGENOM" id="CLU_2342993_0_0_11"/>